<protein>
    <submittedName>
        <fullName evidence="2">Membrane complex biogenesis BtpA family protein</fullName>
    </submittedName>
</protein>
<evidence type="ECO:0000313" key="3">
    <source>
        <dbReference type="Proteomes" id="UP001237448"/>
    </source>
</evidence>
<name>A0ABU0FEQ1_9HYPH</name>
<dbReference type="RefSeq" id="WP_307427583.1">
    <property type="nucleotide sequence ID" value="NZ_JAUSVK010000001.1"/>
</dbReference>
<sequence length="280" mass="29474">MLISATKSSPLDTLFGVAKPLIGDIHLLPLPGTPRYRGEPMRAIIDRALADAEAFGEGGMDGVMVENHGDIPFLKPDEIGPEIIAAMARIAAAVADSVGVPVGVNLLANGAIGALAVAKASGARFIRVNQWVNAYVSNEGLVEGESARALRYRRQIDAQDVAIFADVHVKHGSHAIVDDRSVSEQARDVEFYDADTAIATGNRTGDAVPPAEIAAIRAGTRLPVIAGSGITPGNAAEIMPLLDGAIVGSSLKVDGVWWNAVEIARVRALVERMKPLRDRP</sequence>
<dbReference type="PANTHER" id="PTHR21381">
    <property type="entry name" value="ZGC:162297"/>
    <property type="match status" value="1"/>
</dbReference>
<dbReference type="NCBIfam" id="TIGR00259">
    <property type="entry name" value="thylakoid_BtpA"/>
    <property type="match status" value="1"/>
</dbReference>
<dbReference type="PANTHER" id="PTHR21381:SF3">
    <property type="entry name" value="SGC REGION PROTEIN SGCQ-RELATED"/>
    <property type="match status" value="1"/>
</dbReference>
<dbReference type="SUPFAM" id="SSF51366">
    <property type="entry name" value="Ribulose-phoshate binding barrel"/>
    <property type="match status" value="1"/>
</dbReference>
<accession>A0ABU0FEQ1</accession>
<dbReference type="CDD" id="cd04722">
    <property type="entry name" value="TIM_phosphate_binding"/>
    <property type="match status" value="1"/>
</dbReference>
<keyword evidence="3" id="KW-1185">Reference proteome</keyword>
<dbReference type="InterPro" id="IPR011060">
    <property type="entry name" value="RibuloseP-bd_barrel"/>
</dbReference>
<dbReference type="PIRSF" id="PIRSF005956">
    <property type="entry name" value="BtpA"/>
    <property type="match status" value="1"/>
</dbReference>
<proteinExistence type="inferred from homology"/>
<comment type="caution">
    <text evidence="2">The sequence shown here is derived from an EMBL/GenBank/DDBJ whole genome shotgun (WGS) entry which is preliminary data.</text>
</comment>
<dbReference type="InterPro" id="IPR005137">
    <property type="entry name" value="BtpA"/>
</dbReference>
<gene>
    <name evidence="2" type="ORF">J3R73_002718</name>
</gene>
<comment type="similarity">
    <text evidence="1">Belongs to the BtpA family.</text>
</comment>
<evidence type="ECO:0000256" key="1">
    <source>
        <dbReference type="ARBA" id="ARBA00006007"/>
    </source>
</evidence>
<evidence type="ECO:0000313" key="2">
    <source>
        <dbReference type="EMBL" id="MDQ0392926.1"/>
    </source>
</evidence>
<dbReference type="Proteomes" id="UP001237448">
    <property type="component" value="Unassembled WGS sequence"/>
</dbReference>
<reference evidence="2 3" key="1">
    <citation type="submission" date="2023-07" db="EMBL/GenBank/DDBJ databases">
        <title>Genomic Encyclopedia of Type Strains, Phase IV (KMG-IV): sequencing the most valuable type-strain genomes for metagenomic binning, comparative biology and taxonomic classification.</title>
        <authorList>
            <person name="Goeker M."/>
        </authorList>
    </citation>
    <scope>NUCLEOTIDE SEQUENCE [LARGE SCALE GENOMIC DNA]</scope>
    <source>
        <strain evidence="2 3">DSM 5896</strain>
    </source>
</reference>
<dbReference type="Pfam" id="PF03437">
    <property type="entry name" value="BtpA"/>
    <property type="match status" value="1"/>
</dbReference>
<organism evidence="2 3">
    <name type="scientific">Labrys monachus</name>
    <dbReference type="NCBI Taxonomy" id="217067"/>
    <lineage>
        <taxon>Bacteria</taxon>
        <taxon>Pseudomonadati</taxon>
        <taxon>Pseudomonadota</taxon>
        <taxon>Alphaproteobacteria</taxon>
        <taxon>Hyphomicrobiales</taxon>
        <taxon>Xanthobacteraceae</taxon>
        <taxon>Labrys</taxon>
    </lineage>
</organism>
<dbReference type="EMBL" id="JAUSVK010000001">
    <property type="protein sequence ID" value="MDQ0392926.1"/>
    <property type="molecule type" value="Genomic_DNA"/>
</dbReference>